<dbReference type="NCBIfam" id="TIGR01683">
    <property type="entry name" value="thiS"/>
    <property type="match status" value="1"/>
</dbReference>
<dbReference type="Gene3D" id="3.10.20.30">
    <property type="match status" value="1"/>
</dbReference>
<dbReference type="AlphaFoldDB" id="A0A1H3IXX2"/>
<dbReference type="Pfam" id="PF02597">
    <property type="entry name" value="ThiS"/>
    <property type="match status" value="1"/>
</dbReference>
<evidence type="ECO:0000313" key="1">
    <source>
        <dbReference type="EMBL" id="SDY32165.1"/>
    </source>
</evidence>
<accession>A0A1H3IXX2</accession>
<dbReference type="SUPFAM" id="SSF54285">
    <property type="entry name" value="MoaD/ThiS"/>
    <property type="match status" value="1"/>
</dbReference>
<dbReference type="InterPro" id="IPR010035">
    <property type="entry name" value="Thi_S"/>
</dbReference>
<dbReference type="OrthoDB" id="9798559at2"/>
<proteinExistence type="predicted"/>
<gene>
    <name evidence="1" type="ORF">SAMN02910414_01282</name>
</gene>
<dbReference type="Proteomes" id="UP000183918">
    <property type="component" value="Unassembled WGS sequence"/>
</dbReference>
<dbReference type="STRING" id="1122142.SAMN02910414_01282"/>
<sequence length="64" mass="7251">MVTINGKKYDFSNITIYRVLEKLNYNIERVVVEKNENIVPKANYDEVSIQDGDVLEVISFVGGG</sequence>
<organism evidence="1 2">
    <name type="scientific">Lachnobacterium bovis DSM 14045</name>
    <dbReference type="NCBI Taxonomy" id="1122142"/>
    <lineage>
        <taxon>Bacteria</taxon>
        <taxon>Bacillati</taxon>
        <taxon>Bacillota</taxon>
        <taxon>Clostridia</taxon>
        <taxon>Lachnospirales</taxon>
        <taxon>Lachnospiraceae</taxon>
        <taxon>Lachnobacterium</taxon>
    </lineage>
</organism>
<dbReference type="PANTHER" id="PTHR34472">
    <property type="entry name" value="SULFUR CARRIER PROTEIN THIS"/>
    <property type="match status" value="1"/>
</dbReference>
<reference evidence="1 2" key="1">
    <citation type="submission" date="2016-10" db="EMBL/GenBank/DDBJ databases">
        <authorList>
            <person name="de Groot N.N."/>
        </authorList>
    </citation>
    <scope>NUCLEOTIDE SEQUENCE [LARGE SCALE GENOMIC DNA]</scope>
    <source>
        <strain evidence="1 2">DSM 14045</strain>
    </source>
</reference>
<dbReference type="InterPro" id="IPR016155">
    <property type="entry name" value="Mopterin_synth/thiamin_S_b"/>
</dbReference>
<name>A0A1H3IXX2_9FIRM</name>
<dbReference type="InterPro" id="IPR003749">
    <property type="entry name" value="ThiS/MoaD-like"/>
</dbReference>
<evidence type="ECO:0000313" key="2">
    <source>
        <dbReference type="Proteomes" id="UP000183918"/>
    </source>
</evidence>
<keyword evidence="2" id="KW-1185">Reference proteome</keyword>
<protein>
    <submittedName>
        <fullName evidence="1">Sulfur carrier protein</fullName>
    </submittedName>
</protein>
<dbReference type="InterPro" id="IPR012675">
    <property type="entry name" value="Beta-grasp_dom_sf"/>
</dbReference>
<dbReference type="CDD" id="cd00565">
    <property type="entry name" value="Ubl_ThiS"/>
    <property type="match status" value="1"/>
</dbReference>
<dbReference type="EMBL" id="FNPG01000013">
    <property type="protein sequence ID" value="SDY32165.1"/>
    <property type="molecule type" value="Genomic_DNA"/>
</dbReference>
<dbReference type="RefSeq" id="WP_074717207.1">
    <property type="nucleotide sequence ID" value="NZ_FNPG01000013.1"/>
</dbReference>
<dbReference type="PANTHER" id="PTHR34472:SF1">
    <property type="entry name" value="SULFUR CARRIER PROTEIN THIS"/>
    <property type="match status" value="1"/>
</dbReference>